<keyword evidence="3" id="KW-1185">Reference proteome</keyword>
<evidence type="ECO:0000313" key="2">
    <source>
        <dbReference type="EMBL" id="ADU52213.1"/>
    </source>
</evidence>
<dbReference type="Proteomes" id="UP000008915">
    <property type="component" value="Chromosome"/>
</dbReference>
<proteinExistence type="predicted"/>
<name>E6SJY0_THEM7</name>
<dbReference type="RefSeq" id="WP_013496513.1">
    <property type="nucleotide sequence ID" value="NC_014831.1"/>
</dbReference>
<evidence type="ECO:0000256" key="1">
    <source>
        <dbReference type="SAM" id="Phobius"/>
    </source>
</evidence>
<keyword evidence="1" id="KW-0472">Membrane</keyword>
<accession>E6SJY0</accession>
<evidence type="ECO:0000313" key="3">
    <source>
        <dbReference type="Proteomes" id="UP000008915"/>
    </source>
</evidence>
<dbReference type="KEGG" id="tmr:Tmar_2132"/>
<protein>
    <submittedName>
        <fullName evidence="2">Uncharacterized protein</fullName>
    </submittedName>
</protein>
<sequence>MDGRDRDGGWWDEPVLEGTWYNRLVAAVVGVAVATTLWTLAGPATVLLLAGLISVWVGRRG</sequence>
<gene>
    <name evidence="2" type="ordered locus">Tmar_2132</name>
</gene>
<reference evidence="2 3" key="1">
    <citation type="journal article" date="2010" name="Stand. Genomic Sci.">
        <title>Complete genome sequence of Thermaerobacter marianensis type strain (7p75a).</title>
        <authorList>
            <person name="Han C."/>
            <person name="Gu W."/>
            <person name="Zhang X."/>
            <person name="Lapidus A."/>
            <person name="Nolan M."/>
            <person name="Copeland A."/>
            <person name="Lucas S."/>
            <person name="Del Rio T.G."/>
            <person name="Tice H."/>
            <person name="Cheng J.F."/>
            <person name="Tapia R."/>
            <person name="Goodwin L."/>
            <person name="Pitluck S."/>
            <person name="Pagani I."/>
            <person name="Ivanova N."/>
            <person name="Mavromatis K."/>
            <person name="Mikhailova N."/>
            <person name="Pati A."/>
            <person name="Chen A."/>
            <person name="Palaniappan K."/>
            <person name="Land M."/>
            <person name="Hauser L."/>
            <person name="Chang Y.J."/>
            <person name="Jeffries C.D."/>
            <person name="Schneider S."/>
            <person name="Rohde M."/>
            <person name="Goker M."/>
            <person name="Pukall R."/>
            <person name="Woyke T."/>
            <person name="Bristow J."/>
            <person name="Eisen J.A."/>
            <person name="Markowitz V."/>
            <person name="Hugenholtz P."/>
            <person name="Kyrpides N.C."/>
            <person name="Klenk H.P."/>
            <person name="Detter J.C."/>
        </authorList>
    </citation>
    <scope>NUCLEOTIDE SEQUENCE [LARGE SCALE GENOMIC DNA]</scope>
    <source>
        <strain evidence="3">ATCC 700841 / DSM 12885 / JCM 10246 / 7p75a</strain>
    </source>
</reference>
<reference evidence="3" key="2">
    <citation type="journal article" date="2010" name="Stand. Genomic Sci.">
        <title>Complete genome sequence of Thermaerobacter marianensis type strain (7p75aT).</title>
        <authorList>
            <person name="Han C."/>
            <person name="Gu W."/>
            <person name="Zhang X."/>
            <person name="Lapidus A."/>
            <person name="Nolan M."/>
            <person name="Copeland A."/>
            <person name="Lucas S."/>
            <person name="Glavina Del Rio T."/>
            <person name="Tice H."/>
            <person name="Cheng J."/>
            <person name="Tapia R."/>
            <person name="Goodwin L."/>
            <person name="Pitluck S."/>
            <person name="Pagani I."/>
            <person name="Ivanova N."/>
            <person name="Mavromatis K."/>
            <person name="Mikhailova N."/>
            <person name="Pati A."/>
            <person name="Chen A."/>
            <person name="Palaniappan K."/>
            <person name="Land M."/>
            <person name="Hauser L."/>
            <person name="Chang Y."/>
            <person name="Jeffries C."/>
            <person name="Schneider S."/>
            <person name="Rohde M."/>
            <person name="Goker M."/>
            <person name="Pukall R."/>
            <person name="Woyke T."/>
            <person name="Bristow J."/>
            <person name="Eisen J."/>
            <person name="Markowitz V."/>
            <person name="Hugenholtz P."/>
            <person name="Kyrpides N."/>
            <person name="Klenk H."/>
            <person name="Detter J."/>
        </authorList>
    </citation>
    <scope>NUCLEOTIDE SEQUENCE [LARGE SCALE GENOMIC DNA]</scope>
    <source>
        <strain evidence="3">ATCC 700841 / DSM 12885 / JCM 10246 / 7p75a</strain>
    </source>
</reference>
<organism evidence="2 3">
    <name type="scientific">Thermaerobacter marianensis (strain ATCC 700841 / DSM 12885 / JCM 10246 / 7p75a)</name>
    <dbReference type="NCBI Taxonomy" id="644966"/>
    <lineage>
        <taxon>Bacteria</taxon>
        <taxon>Bacillati</taxon>
        <taxon>Bacillota</taxon>
        <taxon>Clostridia</taxon>
        <taxon>Eubacteriales</taxon>
        <taxon>Clostridiales Family XVII. Incertae Sedis</taxon>
        <taxon>Thermaerobacter</taxon>
    </lineage>
</organism>
<dbReference type="EMBL" id="CP002344">
    <property type="protein sequence ID" value="ADU52213.1"/>
    <property type="molecule type" value="Genomic_DNA"/>
</dbReference>
<dbReference type="AlphaFoldDB" id="E6SJY0"/>
<keyword evidence="1" id="KW-1133">Transmembrane helix</keyword>
<keyword evidence="1" id="KW-0812">Transmembrane</keyword>
<dbReference type="HOGENOM" id="CLU_2921280_0_0_9"/>
<feature type="transmembrane region" description="Helical" evidence="1">
    <location>
        <begin position="24"/>
        <end position="57"/>
    </location>
</feature>